<dbReference type="NCBIfam" id="NF004595">
    <property type="entry name" value="PRK05932.1-2"/>
    <property type="match status" value="1"/>
</dbReference>
<dbReference type="InterPro" id="IPR007634">
    <property type="entry name" value="RNA_pol_sigma_54_DNA-bd"/>
</dbReference>
<feature type="compositionally biased region" description="Basic and acidic residues" evidence="9">
    <location>
        <begin position="68"/>
        <end position="92"/>
    </location>
</feature>
<evidence type="ECO:0000256" key="5">
    <source>
        <dbReference type="ARBA" id="ARBA00023015"/>
    </source>
</evidence>
<dbReference type="Pfam" id="PF04963">
    <property type="entry name" value="Sigma54_CBD"/>
    <property type="match status" value="1"/>
</dbReference>
<dbReference type="InterPro" id="IPR007046">
    <property type="entry name" value="RNA_pol_sigma_54_core-bd"/>
</dbReference>
<protein>
    <submittedName>
        <fullName evidence="12">RNA polymerase sigma-54 factor</fullName>
    </submittedName>
</protein>
<keyword evidence="4" id="KW-0548">Nucleotidyltransferase</keyword>
<dbReference type="Gene3D" id="1.10.10.60">
    <property type="entry name" value="Homeodomain-like"/>
    <property type="match status" value="1"/>
</dbReference>
<accession>A0A2H9TCD6</accession>
<keyword evidence="7" id="KW-0238">DNA-binding</keyword>
<gene>
    <name evidence="12" type="primary">rpoN</name>
    <name evidence="12" type="ORF">CI610_00192</name>
</gene>
<dbReference type="PROSITE" id="PS00718">
    <property type="entry name" value="SIGMA54_2"/>
    <property type="match status" value="1"/>
</dbReference>
<feature type="domain" description="RNA polymerase sigma factor 54 DNA-binding" evidence="10">
    <location>
        <begin position="334"/>
        <end position="492"/>
    </location>
</feature>
<evidence type="ECO:0000256" key="7">
    <source>
        <dbReference type="ARBA" id="ARBA00023125"/>
    </source>
</evidence>
<dbReference type="PIRSF" id="PIRSF000774">
    <property type="entry name" value="RpoN"/>
    <property type="match status" value="1"/>
</dbReference>
<dbReference type="GO" id="GO:0016987">
    <property type="term" value="F:sigma factor activity"/>
    <property type="evidence" value="ECO:0007669"/>
    <property type="project" value="UniProtKB-KW"/>
</dbReference>
<dbReference type="Gene3D" id="1.10.10.1330">
    <property type="entry name" value="RNA polymerase sigma-54 factor, core-binding domain"/>
    <property type="match status" value="1"/>
</dbReference>
<keyword evidence="2" id="KW-0240">DNA-directed RNA polymerase</keyword>
<dbReference type="PROSITE" id="PS50044">
    <property type="entry name" value="SIGMA54_3"/>
    <property type="match status" value="1"/>
</dbReference>
<evidence type="ECO:0000259" key="11">
    <source>
        <dbReference type="Pfam" id="PF04963"/>
    </source>
</evidence>
<reference evidence="12" key="1">
    <citation type="journal article" date="2017" name="Appl. Environ. Microbiol.">
        <title>Molecular characterization of an Endozoicomonas-like organism causing infection in king scallop Pecten maximus L.</title>
        <authorList>
            <person name="Cano I."/>
            <person name="van Aerle R."/>
            <person name="Ross S."/>
            <person name="Verner-Jeffreys D.W."/>
            <person name="Paley R.K."/>
            <person name="Rimmer G."/>
            <person name="Ryder D."/>
            <person name="Hooper P."/>
            <person name="Stone D."/>
            <person name="Feist S.W."/>
        </authorList>
    </citation>
    <scope>NUCLEOTIDE SEQUENCE</scope>
</reference>
<organism evidence="12">
    <name type="scientific">invertebrate metagenome</name>
    <dbReference type="NCBI Taxonomy" id="1711999"/>
    <lineage>
        <taxon>unclassified sequences</taxon>
        <taxon>metagenomes</taxon>
        <taxon>organismal metagenomes</taxon>
    </lineage>
</organism>
<comment type="caution">
    <text evidence="12">The sequence shown here is derived from an EMBL/GenBank/DDBJ whole genome shotgun (WGS) entry which is preliminary data.</text>
</comment>
<dbReference type="GO" id="GO:0001216">
    <property type="term" value="F:DNA-binding transcription activator activity"/>
    <property type="evidence" value="ECO:0007669"/>
    <property type="project" value="InterPro"/>
</dbReference>
<dbReference type="NCBIfam" id="NF009118">
    <property type="entry name" value="PRK12469.1"/>
    <property type="match status" value="1"/>
</dbReference>
<evidence type="ECO:0000313" key="12">
    <source>
        <dbReference type="EMBL" id="PJE80849.1"/>
    </source>
</evidence>
<keyword evidence="5" id="KW-0805">Transcription regulation</keyword>
<dbReference type="Pfam" id="PF00309">
    <property type="entry name" value="Sigma54_AID"/>
    <property type="match status" value="1"/>
</dbReference>
<evidence type="ECO:0000256" key="6">
    <source>
        <dbReference type="ARBA" id="ARBA00023082"/>
    </source>
</evidence>
<dbReference type="PRINTS" id="PR00045">
    <property type="entry name" value="SIGMA54FCT"/>
</dbReference>
<keyword evidence="3" id="KW-0808">Transferase</keyword>
<dbReference type="GO" id="GO:0003677">
    <property type="term" value="F:DNA binding"/>
    <property type="evidence" value="ECO:0007669"/>
    <property type="project" value="UniProtKB-KW"/>
</dbReference>
<comment type="similarity">
    <text evidence="1">Belongs to the sigma-54 factor family.</text>
</comment>
<proteinExistence type="inferred from homology"/>
<dbReference type="PROSITE" id="PS00717">
    <property type="entry name" value="SIGMA54_1"/>
    <property type="match status" value="1"/>
</dbReference>
<dbReference type="InterPro" id="IPR038709">
    <property type="entry name" value="RpoN_core-bd_sf"/>
</dbReference>
<dbReference type="PANTHER" id="PTHR32248:SF4">
    <property type="entry name" value="RNA POLYMERASE SIGMA-54 FACTOR"/>
    <property type="match status" value="1"/>
</dbReference>
<dbReference type="GO" id="GO:0000428">
    <property type="term" value="C:DNA-directed RNA polymerase complex"/>
    <property type="evidence" value="ECO:0007669"/>
    <property type="project" value="UniProtKB-KW"/>
</dbReference>
<dbReference type="AlphaFoldDB" id="A0A2H9TCD6"/>
<keyword evidence="6" id="KW-0731">Sigma factor</keyword>
<evidence type="ECO:0000256" key="8">
    <source>
        <dbReference type="ARBA" id="ARBA00023163"/>
    </source>
</evidence>
<evidence type="ECO:0000256" key="3">
    <source>
        <dbReference type="ARBA" id="ARBA00022679"/>
    </source>
</evidence>
<dbReference type="Pfam" id="PF04552">
    <property type="entry name" value="Sigma54_DBD"/>
    <property type="match status" value="1"/>
</dbReference>
<evidence type="ECO:0000256" key="9">
    <source>
        <dbReference type="SAM" id="MobiDB-lite"/>
    </source>
</evidence>
<evidence type="ECO:0000259" key="10">
    <source>
        <dbReference type="Pfam" id="PF04552"/>
    </source>
</evidence>
<keyword evidence="8" id="KW-0804">Transcription</keyword>
<evidence type="ECO:0000256" key="2">
    <source>
        <dbReference type="ARBA" id="ARBA00022478"/>
    </source>
</evidence>
<name>A0A2H9TCD6_9ZZZZ</name>
<evidence type="ECO:0000256" key="1">
    <source>
        <dbReference type="ARBA" id="ARBA00008798"/>
    </source>
</evidence>
<evidence type="ECO:0000256" key="4">
    <source>
        <dbReference type="ARBA" id="ARBA00022695"/>
    </source>
</evidence>
<dbReference type="InterPro" id="IPR000394">
    <property type="entry name" value="RNA_pol_sigma_54"/>
</dbReference>
<dbReference type="EMBL" id="NSIT01000004">
    <property type="protein sequence ID" value="PJE80849.1"/>
    <property type="molecule type" value="Genomic_DNA"/>
</dbReference>
<sequence length="494" mass="56171">MKPFLQLKASHQLTMTPQLQQAIRLLQLSSLELQQEIREALDSNPMLEQDDGQPEDASAPNTHANSLESDRVSLPETDKNDSAESSDTKENEEQWQECIPSELPVDSRWEDIYSGLSTPTDGQDFFCRQPATDNLQDHLEWQLNLSGMKRRERMIGLSLIESIAPSGYLSSSLSDICQLLSTELKNVTLEEIRTVKRHIQHLDPTGCGSENLKDCLLSQLELLPESTPNHCHACEIIHHHLDDLGCHDYARIIKATRFQETQVKNALSLIKTLNPCPGSAFHYEAPPYVIPDLIIKKQGRSWTADLCNHVVPRLRINKYYASLVKRGDNSRDTSFIRNNLHEAQYFIKNLKNRNNTLLRVAQQIVKVQQDFLNHGDEAMKPLILSDIALATDLHESTISRVTSQKYIQTPRGVFELKYFFSSHVGNSDGKEYSSTAIRALIRKLISEENCRRPLSDNKIVSLLNQQGVKVARRTIAKYRESMKIPPSNERKQLA</sequence>
<dbReference type="GO" id="GO:0006352">
    <property type="term" value="P:DNA-templated transcription initiation"/>
    <property type="evidence" value="ECO:0007669"/>
    <property type="project" value="InterPro"/>
</dbReference>
<dbReference type="GO" id="GO:0016779">
    <property type="term" value="F:nucleotidyltransferase activity"/>
    <property type="evidence" value="ECO:0007669"/>
    <property type="project" value="UniProtKB-KW"/>
</dbReference>
<dbReference type="PANTHER" id="PTHR32248">
    <property type="entry name" value="RNA POLYMERASE SIGMA-54 FACTOR"/>
    <property type="match status" value="1"/>
</dbReference>
<feature type="region of interest" description="Disordered" evidence="9">
    <location>
        <begin position="44"/>
        <end position="100"/>
    </location>
</feature>
<feature type="domain" description="RNA polymerase sigma factor 54 core-binding" evidence="11">
    <location>
        <begin position="131"/>
        <end position="320"/>
    </location>
</feature>
<dbReference type="NCBIfam" id="TIGR02395">
    <property type="entry name" value="rpoN_sigma"/>
    <property type="match status" value="1"/>
</dbReference>